<feature type="transmembrane region" description="Helical" evidence="7">
    <location>
        <begin position="270"/>
        <end position="290"/>
    </location>
</feature>
<feature type="transmembrane region" description="Helical" evidence="7">
    <location>
        <begin position="232"/>
        <end position="250"/>
    </location>
</feature>
<sequence length="382" mass="45911">MNNHNPKSYLYEVDLMRLIFISGVLINHVTTAYAHNMQHGTLSRSLLEMSHLSLHFTRFGFMFITGLVLVHHYQQNPGSPWSFWYRRARRVGIPYLFWNAALFLPKIFYLNHHLNWSQYFSGLRLILIHGNQFYMYFLFVIIQFYLLFPLFIRWWRTINRQWLVLSISFILQLAFLFWIKYWLPGIDRSNWPFFFRSYGMNVFTYQFYFIFGAFTASNYQKFTQIWLQWHRWIYIITIILAVGTLGLFNYNQEILALSLSRSELIHQPYLLIYSIFIISTTWLLGHSYVNRANRTIKKYVHLGAQYSFGVYLTQTIPLMMLYGILDLINLPAWIILLLLPIGYLFVWLFTFGLSGILSKYKFTSYLVGLSIWNRQQKNKVYQ</sequence>
<evidence type="ECO:0000259" key="8">
    <source>
        <dbReference type="Pfam" id="PF01757"/>
    </source>
</evidence>
<dbReference type="KEGG" id="lol:LACOL_1466"/>
<feature type="transmembrane region" description="Helical" evidence="7">
    <location>
        <begin position="203"/>
        <end position="220"/>
    </location>
</feature>
<dbReference type="OrthoDB" id="65129at2"/>
<comment type="caution">
    <text evidence="9">The sequence shown here is derived from an EMBL/GenBank/DDBJ whole genome shotgun (WGS) entry which is preliminary data.</text>
</comment>
<comment type="subcellular location">
    <subcellularLocation>
        <location evidence="1">Cell membrane</location>
        <topology evidence="1">Multi-pass membrane protein</topology>
    </subcellularLocation>
</comment>
<keyword evidence="9" id="KW-0808">Transferase</keyword>
<keyword evidence="6 7" id="KW-0472">Membrane</keyword>
<name>A0A0R1RKY3_9LACO</name>
<evidence type="ECO:0000313" key="10">
    <source>
        <dbReference type="Proteomes" id="UP000051697"/>
    </source>
</evidence>
<keyword evidence="4 7" id="KW-0812">Transmembrane</keyword>
<dbReference type="Proteomes" id="UP000051697">
    <property type="component" value="Unassembled WGS sequence"/>
</dbReference>
<evidence type="ECO:0000256" key="5">
    <source>
        <dbReference type="ARBA" id="ARBA00022989"/>
    </source>
</evidence>
<keyword evidence="9" id="KW-0012">Acyltransferase</keyword>
<keyword evidence="3" id="KW-1003">Cell membrane</keyword>
<dbReference type="PANTHER" id="PTHR40074">
    <property type="entry name" value="O-ACETYLTRANSFERASE WECH"/>
    <property type="match status" value="1"/>
</dbReference>
<dbReference type="AlphaFoldDB" id="A0A0R1RKY3"/>
<keyword evidence="10" id="KW-1185">Reference proteome</keyword>
<dbReference type="InterPro" id="IPR002656">
    <property type="entry name" value="Acyl_transf_3_dom"/>
</dbReference>
<evidence type="ECO:0000256" key="7">
    <source>
        <dbReference type="SAM" id="Phobius"/>
    </source>
</evidence>
<organism evidence="9 10">
    <name type="scientific">Paucilactobacillus oligofermentans DSM 15707 = LMG 22743</name>
    <dbReference type="NCBI Taxonomy" id="1423778"/>
    <lineage>
        <taxon>Bacteria</taxon>
        <taxon>Bacillati</taxon>
        <taxon>Bacillota</taxon>
        <taxon>Bacilli</taxon>
        <taxon>Lactobacillales</taxon>
        <taxon>Lactobacillaceae</taxon>
        <taxon>Paucilactobacillus</taxon>
    </lineage>
</organism>
<feature type="transmembrane region" description="Helical" evidence="7">
    <location>
        <begin position="55"/>
        <end position="74"/>
    </location>
</feature>
<evidence type="ECO:0000256" key="3">
    <source>
        <dbReference type="ARBA" id="ARBA00022475"/>
    </source>
</evidence>
<feature type="transmembrane region" description="Helical" evidence="7">
    <location>
        <begin position="330"/>
        <end position="353"/>
    </location>
</feature>
<evidence type="ECO:0000256" key="2">
    <source>
        <dbReference type="ARBA" id="ARBA00007400"/>
    </source>
</evidence>
<dbReference type="STRING" id="1423778.FC70_GL000228"/>
<gene>
    <name evidence="9" type="ORF">FC70_GL000228</name>
</gene>
<evidence type="ECO:0000256" key="1">
    <source>
        <dbReference type="ARBA" id="ARBA00004651"/>
    </source>
</evidence>
<dbReference type="GO" id="GO:0016413">
    <property type="term" value="F:O-acetyltransferase activity"/>
    <property type="evidence" value="ECO:0007669"/>
    <property type="project" value="TreeGrafter"/>
</dbReference>
<feature type="transmembrane region" description="Helical" evidence="7">
    <location>
        <begin position="162"/>
        <end position="183"/>
    </location>
</feature>
<feature type="transmembrane region" description="Helical" evidence="7">
    <location>
        <begin position="302"/>
        <end position="324"/>
    </location>
</feature>
<feature type="transmembrane region" description="Helical" evidence="7">
    <location>
        <begin position="95"/>
        <end position="114"/>
    </location>
</feature>
<reference evidence="9 10" key="1">
    <citation type="journal article" date="2015" name="Genome Announc.">
        <title>Expanding the biotechnology potential of lactobacilli through comparative genomics of 213 strains and associated genera.</title>
        <authorList>
            <person name="Sun Z."/>
            <person name="Harris H.M."/>
            <person name="McCann A."/>
            <person name="Guo C."/>
            <person name="Argimon S."/>
            <person name="Zhang W."/>
            <person name="Yang X."/>
            <person name="Jeffery I.B."/>
            <person name="Cooney J.C."/>
            <person name="Kagawa T.F."/>
            <person name="Liu W."/>
            <person name="Song Y."/>
            <person name="Salvetti E."/>
            <person name="Wrobel A."/>
            <person name="Rasinkangas P."/>
            <person name="Parkhill J."/>
            <person name="Rea M.C."/>
            <person name="O'Sullivan O."/>
            <person name="Ritari J."/>
            <person name="Douillard F.P."/>
            <person name="Paul Ross R."/>
            <person name="Yang R."/>
            <person name="Briner A.E."/>
            <person name="Felis G.E."/>
            <person name="de Vos W.M."/>
            <person name="Barrangou R."/>
            <person name="Klaenhammer T.R."/>
            <person name="Caufield P.W."/>
            <person name="Cui Y."/>
            <person name="Zhang H."/>
            <person name="O'Toole P.W."/>
        </authorList>
    </citation>
    <scope>NUCLEOTIDE SEQUENCE [LARGE SCALE GENOMIC DNA]</scope>
    <source>
        <strain evidence="9 10">DSM 15707</strain>
    </source>
</reference>
<dbReference type="GO" id="GO:0009246">
    <property type="term" value="P:enterobacterial common antigen biosynthetic process"/>
    <property type="evidence" value="ECO:0007669"/>
    <property type="project" value="TreeGrafter"/>
</dbReference>
<evidence type="ECO:0000313" key="9">
    <source>
        <dbReference type="EMBL" id="KRL57757.1"/>
    </source>
</evidence>
<keyword evidence="5 7" id="KW-1133">Transmembrane helix</keyword>
<protein>
    <submittedName>
        <fullName evidence="9">Acyltransferase</fullName>
    </submittedName>
</protein>
<feature type="transmembrane region" description="Helical" evidence="7">
    <location>
        <begin position="134"/>
        <end position="155"/>
    </location>
</feature>
<dbReference type="PANTHER" id="PTHR40074:SF2">
    <property type="entry name" value="O-ACETYLTRANSFERASE WECH"/>
    <property type="match status" value="1"/>
</dbReference>
<feature type="transmembrane region" description="Helical" evidence="7">
    <location>
        <begin position="15"/>
        <end position="35"/>
    </location>
</feature>
<proteinExistence type="inferred from homology"/>
<evidence type="ECO:0000256" key="6">
    <source>
        <dbReference type="ARBA" id="ARBA00023136"/>
    </source>
</evidence>
<evidence type="ECO:0000256" key="4">
    <source>
        <dbReference type="ARBA" id="ARBA00022692"/>
    </source>
</evidence>
<accession>A0A0R1RKY3</accession>
<comment type="similarity">
    <text evidence="2">Belongs to the acyltransferase 3 family.</text>
</comment>
<dbReference type="GO" id="GO:0005886">
    <property type="term" value="C:plasma membrane"/>
    <property type="evidence" value="ECO:0007669"/>
    <property type="project" value="UniProtKB-SubCell"/>
</dbReference>
<dbReference type="RefSeq" id="WP_057889186.1">
    <property type="nucleotide sequence ID" value="NZ_AZFE01000003.1"/>
</dbReference>
<dbReference type="EMBL" id="AZFE01000003">
    <property type="protein sequence ID" value="KRL57757.1"/>
    <property type="molecule type" value="Genomic_DNA"/>
</dbReference>
<dbReference type="Pfam" id="PF01757">
    <property type="entry name" value="Acyl_transf_3"/>
    <property type="match status" value="1"/>
</dbReference>
<dbReference type="PATRIC" id="fig|1423778.4.peg.246"/>
<feature type="domain" description="Acyltransferase 3" evidence="8">
    <location>
        <begin position="11"/>
        <end position="350"/>
    </location>
</feature>